<dbReference type="EMBL" id="SMAF01000023">
    <property type="protein sequence ID" value="TCS94355.1"/>
    <property type="molecule type" value="Genomic_DNA"/>
</dbReference>
<name>A0A4R3L5T6_9GAMM</name>
<evidence type="ECO:0000313" key="10">
    <source>
        <dbReference type="EMBL" id="TCS94355.1"/>
    </source>
</evidence>
<evidence type="ECO:0000259" key="8">
    <source>
        <dbReference type="Pfam" id="PF02687"/>
    </source>
</evidence>
<feature type="transmembrane region" description="Helical" evidence="7">
    <location>
        <begin position="389"/>
        <end position="409"/>
    </location>
</feature>
<feature type="transmembrane region" description="Helical" evidence="7">
    <location>
        <begin position="711"/>
        <end position="733"/>
    </location>
</feature>
<dbReference type="AlphaFoldDB" id="A0A4R3L5T6"/>
<feature type="domain" description="MacB-like periplasmic core" evidence="9">
    <location>
        <begin position="4"/>
        <end position="205"/>
    </location>
</feature>
<feature type="domain" description="ABC3 transporter permease C-terminal" evidence="8">
    <location>
        <begin position="249"/>
        <end position="358"/>
    </location>
</feature>
<feature type="transmembrane region" description="Helical" evidence="7">
    <location>
        <begin position="745"/>
        <end position="764"/>
    </location>
</feature>
<dbReference type="GO" id="GO:0005886">
    <property type="term" value="C:plasma membrane"/>
    <property type="evidence" value="ECO:0007669"/>
    <property type="project" value="UniProtKB-SubCell"/>
</dbReference>
<reference evidence="10 11" key="1">
    <citation type="submission" date="2019-03" db="EMBL/GenBank/DDBJ databases">
        <title>Genomic Encyclopedia of Type Strains, Phase IV (KMG-IV): sequencing the most valuable type-strain genomes for metagenomic binning, comparative biology and taxonomic classification.</title>
        <authorList>
            <person name="Goeker M."/>
        </authorList>
    </citation>
    <scope>NUCLEOTIDE SEQUENCE [LARGE SCALE GENOMIC DNA]</scope>
    <source>
        <strain evidence="10 11">DSM 21944</strain>
    </source>
</reference>
<feature type="transmembrane region" description="Helical" evidence="7">
    <location>
        <begin position="245"/>
        <end position="268"/>
    </location>
</feature>
<feature type="transmembrane region" description="Helical" evidence="7">
    <location>
        <begin position="656"/>
        <end position="677"/>
    </location>
</feature>
<dbReference type="Pfam" id="PF02687">
    <property type="entry name" value="FtsX"/>
    <property type="match status" value="2"/>
</dbReference>
<dbReference type="InterPro" id="IPR025857">
    <property type="entry name" value="MacB_PCD"/>
</dbReference>
<feature type="transmembrane region" description="Helical" evidence="7">
    <location>
        <begin position="289"/>
        <end position="313"/>
    </location>
</feature>
<comment type="similarity">
    <text evidence="6">Belongs to the ABC-4 integral membrane protein family.</text>
</comment>
<protein>
    <submittedName>
        <fullName evidence="10">Putative ABC transport system permease protein</fullName>
    </submittedName>
</protein>
<dbReference type="PANTHER" id="PTHR30572:SF4">
    <property type="entry name" value="ABC TRANSPORTER PERMEASE YTRF"/>
    <property type="match status" value="1"/>
</dbReference>
<keyword evidence="11" id="KW-1185">Reference proteome</keyword>
<evidence type="ECO:0000256" key="6">
    <source>
        <dbReference type="ARBA" id="ARBA00038076"/>
    </source>
</evidence>
<evidence type="ECO:0000256" key="2">
    <source>
        <dbReference type="ARBA" id="ARBA00022475"/>
    </source>
</evidence>
<organism evidence="10 11">
    <name type="scientific">Pseudofulvimonas gallinarii</name>
    <dbReference type="NCBI Taxonomy" id="634155"/>
    <lineage>
        <taxon>Bacteria</taxon>
        <taxon>Pseudomonadati</taxon>
        <taxon>Pseudomonadota</taxon>
        <taxon>Gammaproteobacteria</taxon>
        <taxon>Lysobacterales</taxon>
        <taxon>Rhodanobacteraceae</taxon>
        <taxon>Pseudofulvimonas</taxon>
    </lineage>
</organism>
<keyword evidence="4 7" id="KW-1133">Transmembrane helix</keyword>
<comment type="subcellular location">
    <subcellularLocation>
        <location evidence="1">Cell membrane</location>
        <topology evidence="1">Multi-pass membrane protein</topology>
    </subcellularLocation>
</comment>
<accession>A0A4R3L5T6</accession>
<dbReference type="InterPro" id="IPR050250">
    <property type="entry name" value="Macrolide_Exporter_MacB"/>
</dbReference>
<dbReference type="InterPro" id="IPR003838">
    <property type="entry name" value="ABC3_permease_C"/>
</dbReference>
<feature type="transmembrane region" description="Helical" evidence="7">
    <location>
        <begin position="333"/>
        <end position="356"/>
    </location>
</feature>
<feature type="domain" description="MacB-like periplasmic core" evidence="9">
    <location>
        <begin position="402"/>
        <end position="613"/>
    </location>
</feature>
<dbReference type="Proteomes" id="UP000294599">
    <property type="component" value="Unassembled WGS sequence"/>
</dbReference>
<evidence type="ECO:0000256" key="1">
    <source>
        <dbReference type="ARBA" id="ARBA00004651"/>
    </source>
</evidence>
<evidence type="ECO:0000256" key="7">
    <source>
        <dbReference type="SAM" id="Phobius"/>
    </source>
</evidence>
<evidence type="ECO:0000256" key="4">
    <source>
        <dbReference type="ARBA" id="ARBA00022989"/>
    </source>
</evidence>
<keyword evidence="5 7" id="KW-0472">Membrane</keyword>
<dbReference type="PANTHER" id="PTHR30572">
    <property type="entry name" value="MEMBRANE COMPONENT OF TRANSPORTER-RELATED"/>
    <property type="match status" value="1"/>
</dbReference>
<proteinExistence type="inferred from homology"/>
<evidence type="ECO:0000256" key="5">
    <source>
        <dbReference type="ARBA" id="ARBA00023136"/>
    </source>
</evidence>
<evidence type="ECO:0000256" key="3">
    <source>
        <dbReference type="ARBA" id="ARBA00022692"/>
    </source>
</evidence>
<dbReference type="Pfam" id="PF12704">
    <property type="entry name" value="MacB_PCD"/>
    <property type="match status" value="2"/>
</dbReference>
<evidence type="ECO:0000313" key="11">
    <source>
        <dbReference type="Proteomes" id="UP000294599"/>
    </source>
</evidence>
<feature type="domain" description="ABC3 transporter permease C-terminal" evidence="8">
    <location>
        <begin position="661"/>
        <end position="772"/>
    </location>
</feature>
<gene>
    <name evidence="10" type="ORF">EDC25_12325</name>
</gene>
<evidence type="ECO:0000259" key="9">
    <source>
        <dbReference type="Pfam" id="PF12704"/>
    </source>
</evidence>
<sequence length="779" mass="81528">MVFAAAILACGLGLAIAMWCVVDAVLLRQLPFPNGERVVQVKELTDAGNAINVATPNRADLDASVDTFERSALHATGASIIATPERSMQATATTLVGDVFAVLGQSPLLGRTWSSESASNEVVIAHSLWQGLLHGRDDVLGGGLRIDDVDYTIVGVMPPGAEFPASSQAWVQADASMLTSSRSAHNWEMVALLGAVAELPLARQQAQALATRLKAGHGDQVDARGFDLTPLADAIAAPVRTALRVLLVGVAFLLLIAIANAVNLLLSIAMERRREQALRTALGAGRARLFRQALAGNLVLAGVAWLGSVAIAVGALRLLTRLAGASLPRLAEISLTASTLAASALLAFGIAVLLTLATRLGVGDTGVNAVLREGGRGQSPARSTLRLRAGLLVAQTAMTTVLLVAAVLIGRSFFSLMNVDAGYDDHGAVRIELNQPFSRDPAVTAANAGRYRQLLDDLAAMPGVSAVGGVNRLPLTGGADGGFWDHTFTDFSAAPPEPLGYAHYRVASHGYFEASGIPLLRGRTFTGADRAEGEHVAVISARLAREVWGDRDPLGQRIQYGNMDGDARLLTIVGIVGDVYQNGLDRRPSSTVYVNVAQRPVAASQFNVVVRSELPLASVMPMLRERLERTVAEMPYSLQPLSQVRSASLVQRRFNLVLLAVFAGTALLLAATGLYGLMAFSVGQRRGEFAIRQALGASTAGVLKLVLRGGLVVAGLGIALGAAVALAMSRLFAGLVHGVPVGDPLSYALVASLLAMVAVAACWLPARRASRVAPATALH</sequence>
<keyword evidence="3 7" id="KW-0812">Transmembrane</keyword>
<comment type="caution">
    <text evidence="10">The sequence shown here is derived from an EMBL/GenBank/DDBJ whole genome shotgun (WGS) entry which is preliminary data.</text>
</comment>
<dbReference type="GO" id="GO:0022857">
    <property type="term" value="F:transmembrane transporter activity"/>
    <property type="evidence" value="ECO:0007669"/>
    <property type="project" value="TreeGrafter"/>
</dbReference>
<keyword evidence="2" id="KW-1003">Cell membrane</keyword>